<evidence type="ECO:0000313" key="3">
    <source>
        <dbReference type="Proteomes" id="UP000255277"/>
    </source>
</evidence>
<evidence type="ECO:0000313" key="2">
    <source>
        <dbReference type="EMBL" id="SUM35198.1"/>
    </source>
</evidence>
<dbReference type="AlphaFoldDB" id="A0A380FM38"/>
<dbReference type="EC" id="1.2.1.8" evidence="2"/>
<dbReference type="Proteomes" id="UP000255277">
    <property type="component" value="Unassembled WGS sequence"/>
</dbReference>
<dbReference type="GO" id="GO:0008802">
    <property type="term" value="F:betaine-aldehyde dehydrogenase (NAD+) activity"/>
    <property type="evidence" value="ECO:0007669"/>
    <property type="project" value="UniProtKB-EC"/>
</dbReference>
<feature type="domain" description="Aldehyde dehydrogenase" evidence="1">
    <location>
        <begin position="4"/>
        <end position="57"/>
    </location>
</feature>
<name>A0A380FM38_STAGA</name>
<dbReference type="InterPro" id="IPR016163">
    <property type="entry name" value="Ald_DH_C"/>
</dbReference>
<evidence type="ECO:0000259" key="1">
    <source>
        <dbReference type="Pfam" id="PF00171"/>
    </source>
</evidence>
<dbReference type="EMBL" id="UHDK01000001">
    <property type="protein sequence ID" value="SUM35198.1"/>
    <property type="molecule type" value="Genomic_DNA"/>
</dbReference>
<accession>A0A380FM38</accession>
<organism evidence="2 3">
    <name type="scientific">Staphylococcus gallinarum</name>
    <dbReference type="NCBI Taxonomy" id="1293"/>
    <lineage>
        <taxon>Bacteria</taxon>
        <taxon>Bacillati</taxon>
        <taxon>Bacillota</taxon>
        <taxon>Bacilli</taxon>
        <taxon>Bacillales</taxon>
        <taxon>Staphylococcaceae</taxon>
        <taxon>Staphylococcus</taxon>
    </lineage>
</organism>
<dbReference type="Pfam" id="PF00171">
    <property type="entry name" value="Aldedh"/>
    <property type="match status" value="1"/>
</dbReference>
<dbReference type="Gene3D" id="3.40.309.10">
    <property type="entry name" value="Aldehyde Dehydrogenase, Chain A, domain 2"/>
    <property type="match status" value="1"/>
</dbReference>
<dbReference type="SUPFAM" id="SSF53720">
    <property type="entry name" value="ALDH-like"/>
    <property type="match status" value="1"/>
</dbReference>
<proteinExistence type="predicted"/>
<reference evidence="2 3" key="1">
    <citation type="submission" date="2018-06" db="EMBL/GenBank/DDBJ databases">
        <authorList>
            <consortium name="Pathogen Informatics"/>
            <person name="Doyle S."/>
        </authorList>
    </citation>
    <scope>NUCLEOTIDE SEQUENCE [LARGE SCALE GENOMIC DNA]</scope>
    <source>
        <strain evidence="2 3">NCTC12195</strain>
    </source>
</reference>
<protein>
    <submittedName>
        <fullName evidence="2">Glycine betaine aldehyde dehydrogenase</fullName>
        <ecNumber evidence="2">1.2.1.8</ecNumber>
    </submittedName>
</protein>
<keyword evidence="2" id="KW-0560">Oxidoreductase</keyword>
<dbReference type="InterPro" id="IPR016161">
    <property type="entry name" value="Ald_DH/histidinol_DH"/>
</dbReference>
<sequence length="60" mass="6849">MTSKDKFEAALIDRVKRIKLGNGFDAETEMGPVISAEHREKIEGYMEVAKSENANNCCWW</sequence>
<gene>
    <name evidence="2" type="primary">gbsA_2</name>
    <name evidence="2" type="ORF">NCTC12195_04728</name>
</gene>
<dbReference type="InterPro" id="IPR015590">
    <property type="entry name" value="Aldehyde_DH_dom"/>
</dbReference>